<evidence type="ECO:0000313" key="2">
    <source>
        <dbReference type="EMBL" id="MBC6447142.1"/>
    </source>
</evidence>
<dbReference type="Proteomes" id="UP000734823">
    <property type="component" value="Unassembled WGS sequence"/>
</dbReference>
<protein>
    <submittedName>
        <fullName evidence="2">DUF397 domain-containing protein</fullName>
    </submittedName>
</protein>
<name>A0ABR7L468_9PSEU</name>
<accession>A0ABR7L468</accession>
<sequence length="60" mass="6475">MTRGRWRKSTFSGGGDSTDCVEVSLTLDRAGIRDSKNATGPTVTVTAQTWSVFVTHISQT</sequence>
<gene>
    <name evidence="2" type="ORF">GPZ80_08150</name>
</gene>
<comment type="caution">
    <text evidence="2">The sequence shown here is derived from an EMBL/GenBank/DDBJ whole genome shotgun (WGS) entry which is preliminary data.</text>
</comment>
<evidence type="ECO:0000259" key="1">
    <source>
        <dbReference type="Pfam" id="PF04149"/>
    </source>
</evidence>
<feature type="domain" description="DUF397" evidence="1">
    <location>
        <begin position="5"/>
        <end position="57"/>
    </location>
</feature>
<organism evidence="2 3">
    <name type="scientific">Actinokineospora xionganensis</name>
    <dbReference type="NCBI Taxonomy" id="2684470"/>
    <lineage>
        <taxon>Bacteria</taxon>
        <taxon>Bacillati</taxon>
        <taxon>Actinomycetota</taxon>
        <taxon>Actinomycetes</taxon>
        <taxon>Pseudonocardiales</taxon>
        <taxon>Pseudonocardiaceae</taxon>
        <taxon>Actinokineospora</taxon>
    </lineage>
</organism>
<dbReference type="Pfam" id="PF04149">
    <property type="entry name" value="DUF397"/>
    <property type="match status" value="1"/>
</dbReference>
<keyword evidence="3" id="KW-1185">Reference proteome</keyword>
<evidence type="ECO:0000313" key="3">
    <source>
        <dbReference type="Proteomes" id="UP000734823"/>
    </source>
</evidence>
<reference evidence="2 3" key="1">
    <citation type="submission" date="2020-06" db="EMBL/GenBank/DDBJ databases">
        <title>Actinokineospora xiongansis sp. nov., isolated from soil of Baiyangdian.</title>
        <authorList>
            <person name="Zhang X."/>
        </authorList>
    </citation>
    <scope>NUCLEOTIDE SEQUENCE [LARGE SCALE GENOMIC DNA]</scope>
    <source>
        <strain evidence="2 3">HBU206404</strain>
    </source>
</reference>
<dbReference type="EMBL" id="JABVED010000003">
    <property type="protein sequence ID" value="MBC6447142.1"/>
    <property type="molecule type" value="Genomic_DNA"/>
</dbReference>
<dbReference type="InterPro" id="IPR007278">
    <property type="entry name" value="DUF397"/>
</dbReference>
<proteinExistence type="predicted"/>